<dbReference type="Pfam" id="PF14303">
    <property type="entry name" value="NAM-associated"/>
    <property type="match status" value="1"/>
</dbReference>
<accession>A0A833XHZ4</accession>
<dbReference type="Proteomes" id="UP000619265">
    <property type="component" value="Unassembled WGS sequence"/>
</dbReference>
<comment type="caution">
    <text evidence="3">The sequence shown here is derived from an EMBL/GenBank/DDBJ whole genome shotgun (WGS) entry which is preliminary data.</text>
</comment>
<protein>
    <recommendedName>
        <fullName evidence="2">No apical meristem-associated C-terminal domain-containing protein</fullName>
    </recommendedName>
</protein>
<reference evidence="3" key="1">
    <citation type="submission" date="2015-10" db="EMBL/GenBank/DDBJ databases">
        <authorList>
            <person name="Martinez-Garcia P.J."/>
            <person name="Crepeau M.W."/>
            <person name="Puiu D."/>
            <person name="Gonzalez-Ibeas D."/>
            <person name="Whalen J."/>
            <person name="Stevens K."/>
            <person name="Paul R."/>
            <person name="Butterfield T."/>
            <person name="Britton M."/>
            <person name="Reagan R."/>
            <person name="Chakraborty S."/>
            <person name="Walawage S.L."/>
            <person name="Vasquez-Gross H.A."/>
            <person name="Cardeno C."/>
            <person name="Famula R."/>
            <person name="Pratt K."/>
            <person name="Kuruganti S."/>
            <person name="Aradhya M.K."/>
            <person name="Leslie C.A."/>
            <person name="Dandekar A.M."/>
            <person name="Salzberg S.L."/>
            <person name="Wegrzyn J.L."/>
            <person name="Langley C.H."/>
            <person name="Neale D.B."/>
        </authorList>
    </citation>
    <scope>NUCLEOTIDE SEQUENCE</scope>
    <source>
        <tissue evidence="3">Leaves</tissue>
    </source>
</reference>
<name>A0A833XHZ4_JUGRE</name>
<proteinExistence type="predicted"/>
<feature type="domain" description="No apical meristem-associated C-terminal" evidence="2">
    <location>
        <begin position="136"/>
        <end position="215"/>
    </location>
</feature>
<evidence type="ECO:0000256" key="1">
    <source>
        <dbReference type="SAM" id="MobiDB-lite"/>
    </source>
</evidence>
<sequence length="240" mass="27318">MSDDEKAKKSSTFVEASTDPDPVPVIGGTGTLPVSVFGKERERKDTEGEKMAMKTEFVKMEDKEPESRSIGDVLMNLKRRMSDDEKAKKSFIIEKATNKFCTKLVQIEGWNKSSMTEQDKYEMAKHMYEVLEKCSFKFKHCWHLLKDQPKWIWRSTKEDPKRMKTMSPSPTPTQCSGVETVDSVFDLGPDNVIDNAVIKLDQPMGGKSEKGKRKAKGMAGVETVVLNRLEYMLLVNKIHQ</sequence>
<feature type="region of interest" description="Disordered" evidence="1">
    <location>
        <begin position="1"/>
        <end position="62"/>
    </location>
</feature>
<dbReference type="Gramene" id="Jr07_31960_p2">
    <property type="protein sequence ID" value="cds.Jr07_31960_p2"/>
    <property type="gene ID" value="Jr07_31960"/>
</dbReference>
<dbReference type="InterPro" id="IPR029466">
    <property type="entry name" value="NAM-associated_C"/>
</dbReference>
<dbReference type="AlphaFoldDB" id="A0A833XHZ4"/>
<feature type="compositionally biased region" description="Basic and acidic residues" evidence="1">
    <location>
        <begin position="38"/>
        <end position="62"/>
    </location>
</feature>
<organism evidence="3 4">
    <name type="scientific">Juglans regia</name>
    <name type="common">English walnut</name>
    <dbReference type="NCBI Taxonomy" id="51240"/>
    <lineage>
        <taxon>Eukaryota</taxon>
        <taxon>Viridiplantae</taxon>
        <taxon>Streptophyta</taxon>
        <taxon>Embryophyta</taxon>
        <taxon>Tracheophyta</taxon>
        <taxon>Spermatophyta</taxon>
        <taxon>Magnoliopsida</taxon>
        <taxon>eudicotyledons</taxon>
        <taxon>Gunneridae</taxon>
        <taxon>Pentapetalae</taxon>
        <taxon>rosids</taxon>
        <taxon>fabids</taxon>
        <taxon>Fagales</taxon>
        <taxon>Juglandaceae</taxon>
        <taxon>Juglans</taxon>
    </lineage>
</organism>
<reference evidence="3" key="2">
    <citation type="submission" date="2020-03" db="EMBL/GenBank/DDBJ databases">
        <title>Walnut 2.0.</title>
        <authorList>
            <person name="Marrano A."/>
            <person name="Britton M."/>
            <person name="Zimin A.V."/>
            <person name="Zaini P.A."/>
            <person name="Workman R."/>
            <person name="Puiu D."/>
            <person name="Bianco L."/>
            <person name="Allen B.J."/>
            <person name="Troggio M."/>
            <person name="Leslie C.A."/>
            <person name="Timp W."/>
            <person name="Dendekar A."/>
            <person name="Salzberg S.L."/>
            <person name="Neale D.B."/>
        </authorList>
    </citation>
    <scope>NUCLEOTIDE SEQUENCE</scope>
    <source>
        <tissue evidence="3">Leaves</tissue>
    </source>
</reference>
<dbReference type="PANTHER" id="PTHR45224">
    <property type="entry name" value="OS01G0527900 PROTEIN-RELATED"/>
    <property type="match status" value="1"/>
</dbReference>
<evidence type="ECO:0000313" key="4">
    <source>
        <dbReference type="Proteomes" id="UP000619265"/>
    </source>
</evidence>
<evidence type="ECO:0000259" key="2">
    <source>
        <dbReference type="Pfam" id="PF14303"/>
    </source>
</evidence>
<dbReference type="EMBL" id="LIHL02000007">
    <property type="protein sequence ID" value="KAF5466823.1"/>
    <property type="molecule type" value="Genomic_DNA"/>
</dbReference>
<gene>
    <name evidence="3" type="ORF">F2P56_016715</name>
</gene>
<evidence type="ECO:0000313" key="3">
    <source>
        <dbReference type="EMBL" id="KAF5466823.1"/>
    </source>
</evidence>